<dbReference type="Proteomes" id="UP001595462">
    <property type="component" value="Unassembled WGS sequence"/>
</dbReference>
<comment type="caution">
    <text evidence="3">The sequence shown here is derived from an EMBL/GenBank/DDBJ whole genome shotgun (WGS) entry which is preliminary data.</text>
</comment>
<evidence type="ECO:0000313" key="3">
    <source>
        <dbReference type="EMBL" id="MFC3105467.1"/>
    </source>
</evidence>
<dbReference type="RefSeq" id="WP_380691009.1">
    <property type="nucleotide sequence ID" value="NZ_JBHRSS010000008.1"/>
</dbReference>
<evidence type="ECO:0000259" key="2">
    <source>
        <dbReference type="Pfam" id="PF14342"/>
    </source>
</evidence>
<gene>
    <name evidence="3" type="ORF">ACFOSU_16455</name>
</gene>
<feature type="transmembrane region" description="Helical" evidence="1">
    <location>
        <begin position="67"/>
        <end position="90"/>
    </location>
</feature>
<evidence type="ECO:0000256" key="1">
    <source>
        <dbReference type="SAM" id="Phobius"/>
    </source>
</evidence>
<evidence type="ECO:0000313" key="4">
    <source>
        <dbReference type="Proteomes" id="UP001595462"/>
    </source>
</evidence>
<reference evidence="4" key="1">
    <citation type="journal article" date="2019" name="Int. J. Syst. Evol. Microbiol.">
        <title>The Global Catalogue of Microorganisms (GCM) 10K type strain sequencing project: providing services to taxonomists for standard genome sequencing and annotation.</title>
        <authorList>
            <consortium name="The Broad Institute Genomics Platform"/>
            <consortium name="The Broad Institute Genome Sequencing Center for Infectious Disease"/>
            <person name="Wu L."/>
            <person name="Ma J."/>
        </authorList>
    </citation>
    <scope>NUCLEOTIDE SEQUENCE [LARGE SCALE GENOMIC DNA]</scope>
    <source>
        <strain evidence="4">KCTC 52640</strain>
    </source>
</reference>
<dbReference type="EMBL" id="JBHRSS010000008">
    <property type="protein sequence ID" value="MFC3105467.1"/>
    <property type="molecule type" value="Genomic_DNA"/>
</dbReference>
<dbReference type="Pfam" id="PF14342">
    <property type="entry name" value="DUF4396"/>
    <property type="match status" value="1"/>
</dbReference>
<keyword evidence="1" id="KW-0472">Membrane</keyword>
<proteinExistence type="predicted"/>
<protein>
    <submittedName>
        <fullName evidence="3">DUF4396 domain-containing protein</fullName>
    </submittedName>
</protein>
<keyword evidence="4" id="KW-1185">Reference proteome</keyword>
<dbReference type="InterPro" id="IPR025509">
    <property type="entry name" value="DUF4396"/>
</dbReference>
<accession>A0ABV7EV43</accession>
<sequence length="98" mass="10589">MSMHGEATATLHAAADLDSGAAAVLVFSGAGRSRAELRMKTSSETTWIAAAIKLLLPEKPHVASATFWFMMQIAMIIGFATAYPANWWLIKRGIKHGM</sequence>
<organism evidence="3 4">
    <name type="scientific">Salinisphaera aquimarina</name>
    <dbReference type="NCBI Taxonomy" id="2094031"/>
    <lineage>
        <taxon>Bacteria</taxon>
        <taxon>Pseudomonadati</taxon>
        <taxon>Pseudomonadota</taxon>
        <taxon>Gammaproteobacteria</taxon>
        <taxon>Salinisphaerales</taxon>
        <taxon>Salinisphaeraceae</taxon>
        <taxon>Salinisphaera</taxon>
    </lineage>
</organism>
<name>A0ABV7EV43_9GAMM</name>
<keyword evidence="1" id="KW-1133">Transmembrane helix</keyword>
<feature type="domain" description="DUF4396" evidence="2">
    <location>
        <begin position="47"/>
        <end position="95"/>
    </location>
</feature>
<keyword evidence="1" id="KW-0812">Transmembrane</keyword>